<dbReference type="Proteomes" id="UP000240490">
    <property type="component" value="Unassembled WGS sequence"/>
</dbReference>
<dbReference type="PROSITE" id="PS51203">
    <property type="entry name" value="CS"/>
    <property type="match status" value="1"/>
</dbReference>
<comment type="similarity">
    <text evidence="2 3">Belongs to the small heat shock protein (HSP20) family.</text>
</comment>
<dbReference type="PANTHER" id="PTHR46733">
    <property type="entry name" value="26.5 KDA HEAT SHOCK PROTEIN, MITOCHONDRIAL"/>
    <property type="match status" value="1"/>
</dbReference>
<dbReference type="GO" id="GO:0009408">
    <property type="term" value="P:response to heat"/>
    <property type="evidence" value="ECO:0007669"/>
    <property type="project" value="InterPro"/>
</dbReference>
<evidence type="ECO:0000259" key="4">
    <source>
        <dbReference type="PROSITE" id="PS01031"/>
    </source>
</evidence>
<dbReference type="InterPro" id="IPR044587">
    <property type="entry name" value="HSP21-like"/>
</dbReference>
<dbReference type="InterPro" id="IPR002068">
    <property type="entry name" value="A-crystallin/Hsp20_dom"/>
</dbReference>
<dbReference type="CDD" id="cd06464">
    <property type="entry name" value="ACD_sHsps-like"/>
    <property type="match status" value="1"/>
</dbReference>
<evidence type="ECO:0000313" key="7">
    <source>
        <dbReference type="Proteomes" id="UP000240490"/>
    </source>
</evidence>
<protein>
    <submittedName>
        <fullName evidence="6">Uncharacterized protein</fullName>
    </submittedName>
</protein>
<dbReference type="NCBIfam" id="NF041800">
    <property type="entry name" value="Hsp20"/>
    <property type="match status" value="1"/>
</dbReference>
<dbReference type="EMBL" id="NEXJ01000077">
    <property type="protein sequence ID" value="PSN90588.1"/>
    <property type="molecule type" value="Genomic_DNA"/>
</dbReference>
<dbReference type="Gene3D" id="2.60.40.790">
    <property type="match status" value="1"/>
</dbReference>
<dbReference type="InterPro" id="IPR008978">
    <property type="entry name" value="HSP20-like_chaperone"/>
</dbReference>
<dbReference type="Pfam" id="PF00011">
    <property type="entry name" value="HSP20"/>
    <property type="match status" value="1"/>
</dbReference>
<evidence type="ECO:0000256" key="2">
    <source>
        <dbReference type="PROSITE-ProRule" id="PRU00285"/>
    </source>
</evidence>
<dbReference type="PANTHER" id="PTHR46733:SF4">
    <property type="entry name" value="HEAT SHOCK PROTEIN 21, CHLOROPLASTIC"/>
    <property type="match status" value="1"/>
</dbReference>
<reference evidence="6 7" key="1">
    <citation type="submission" date="2017-04" db="EMBL/GenBank/DDBJ databases">
        <title>Novel microbial lineages endemic to geothermal iron-oxide mats fill important gaps in the evolutionary history of Archaea.</title>
        <authorList>
            <person name="Jay Z.J."/>
            <person name="Beam J.P."/>
            <person name="Dlakic M."/>
            <person name="Rusch D.B."/>
            <person name="Kozubal M.A."/>
            <person name="Inskeep W.P."/>
        </authorList>
    </citation>
    <scope>NUCLEOTIDE SEQUENCE [LARGE SCALE GENOMIC DNA]</scope>
    <source>
        <strain evidence="6">ECH_B_SAG-M15</strain>
    </source>
</reference>
<gene>
    <name evidence="6" type="ORF">B9Q08_04410</name>
</gene>
<proteinExistence type="inferred from homology"/>
<comment type="caution">
    <text evidence="6">The sequence shown here is derived from an EMBL/GenBank/DDBJ whole genome shotgun (WGS) entry which is preliminary data.</text>
</comment>
<dbReference type="PROSITE" id="PS01031">
    <property type="entry name" value="SHSP"/>
    <property type="match status" value="1"/>
</dbReference>
<evidence type="ECO:0000256" key="1">
    <source>
        <dbReference type="ARBA" id="ARBA00023016"/>
    </source>
</evidence>
<organism evidence="6 7">
    <name type="scientific">Candidatus Marsarchaeota G2 archaeon ECH_B_SAG-M15</name>
    <dbReference type="NCBI Taxonomy" id="1978162"/>
    <lineage>
        <taxon>Archaea</taxon>
        <taxon>Candidatus Marsarchaeota</taxon>
        <taxon>Candidatus Marsarchaeota group 2</taxon>
    </lineage>
</organism>
<dbReference type="AlphaFoldDB" id="A0A2R6AW86"/>
<dbReference type="SUPFAM" id="SSF49764">
    <property type="entry name" value="HSP20-like chaperones"/>
    <property type="match status" value="1"/>
</dbReference>
<name>A0A2R6AW86_9ARCH</name>
<accession>A0A2R6AW86</accession>
<evidence type="ECO:0000256" key="3">
    <source>
        <dbReference type="RuleBase" id="RU003616"/>
    </source>
</evidence>
<sequence>MSGVKRFEDIFDEIEEMFEDINREFEREFESLIRGINTAPAKGEKLGPIVYGWSVVIGPEGKPIVRQFGNLPRGGLIQEREPLVDVNETDNEVLVIAEMPGVDKSEIKLNATEDTLEIKAEKKYYKLVELPVKVIPDKAKASYKNGVLEVRLTKKEQAKPSGVHINVE</sequence>
<keyword evidence="1" id="KW-0346">Stress response</keyword>
<dbReference type="InterPro" id="IPR007052">
    <property type="entry name" value="CS_dom"/>
</dbReference>
<evidence type="ECO:0000259" key="5">
    <source>
        <dbReference type="PROSITE" id="PS51203"/>
    </source>
</evidence>
<feature type="domain" description="CS" evidence="5">
    <location>
        <begin position="79"/>
        <end position="164"/>
    </location>
</feature>
<feature type="domain" description="SHSP" evidence="4">
    <location>
        <begin position="74"/>
        <end position="168"/>
    </location>
</feature>
<evidence type="ECO:0000313" key="6">
    <source>
        <dbReference type="EMBL" id="PSN90588.1"/>
    </source>
</evidence>